<dbReference type="GO" id="GO:0051301">
    <property type="term" value="P:cell division"/>
    <property type="evidence" value="ECO:0007669"/>
    <property type="project" value="UniProtKB-KW"/>
</dbReference>
<keyword evidence="3" id="KW-0067">ATP-binding</keyword>
<comment type="similarity">
    <text evidence="2 3">Belongs to the MurCDEF family. MurE subfamily.</text>
</comment>
<proteinExistence type="inferred from homology"/>
<dbReference type="InterPro" id="IPR013221">
    <property type="entry name" value="Mur_ligase_cen"/>
</dbReference>
<evidence type="ECO:0000256" key="3">
    <source>
        <dbReference type="HAMAP-Rule" id="MF_00208"/>
    </source>
</evidence>
<keyword evidence="3" id="KW-0547">Nucleotide-binding</keyword>
<evidence type="ECO:0000256" key="1">
    <source>
        <dbReference type="ARBA" id="ARBA00004752"/>
    </source>
</evidence>
<dbReference type="PANTHER" id="PTHR23135">
    <property type="entry name" value="MUR LIGASE FAMILY MEMBER"/>
    <property type="match status" value="1"/>
</dbReference>
<feature type="binding site" evidence="3">
    <location>
        <position position="45"/>
    </location>
    <ligand>
        <name>UDP-N-acetyl-alpha-D-muramoyl-L-alanyl-D-glutamate</name>
        <dbReference type="ChEBI" id="CHEBI:83900"/>
    </ligand>
</feature>
<keyword evidence="3" id="KW-0963">Cytoplasm</keyword>
<accession>A0A429ZRL2</accession>
<feature type="modified residue" description="N6-carboxylysine" evidence="3">
    <location>
        <position position="235"/>
    </location>
</feature>
<evidence type="ECO:0000313" key="8">
    <source>
        <dbReference type="Proteomes" id="UP000288490"/>
    </source>
</evidence>
<keyword evidence="3 4" id="KW-0133">Cell shape</keyword>
<dbReference type="SUPFAM" id="SSF53623">
    <property type="entry name" value="MurD-like peptide ligases, catalytic domain"/>
    <property type="match status" value="1"/>
</dbReference>
<organism evidence="7 8">
    <name type="scientific">Vagococcus bubulae</name>
    <dbReference type="NCBI Taxonomy" id="1977868"/>
    <lineage>
        <taxon>Bacteria</taxon>
        <taxon>Bacillati</taxon>
        <taxon>Bacillota</taxon>
        <taxon>Bacilli</taxon>
        <taxon>Lactobacillales</taxon>
        <taxon>Enterococcaceae</taxon>
        <taxon>Vagococcus</taxon>
    </lineage>
</organism>
<evidence type="ECO:0000256" key="4">
    <source>
        <dbReference type="RuleBase" id="RU004135"/>
    </source>
</evidence>
<dbReference type="HAMAP" id="MF_00208">
    <property type="entry name" value="MurE"/>
    <property type="match status" value="1"/>
</dbReference>
<dbReference type="InterPro" id="IPR036615">
    <property type="entry name" value="Mur_ligase_C_dom_sf"/>
</dbReference>
<keyword evidence="3 4" id="KW-0131">Cell cycle</keyword>
<dbReference type="EC" id="6.3.2.-" evidence="3"/>
<evidence type="ECO:0000259" key="6">
    <source>
        <dbReference type="Pfam" id="PF08245"/>
    </source>
</evidence>
<dbReference type="GO" id="GO:0005524">
    <property type="term" value="F:ATP binding"/>
    <property type="evidence" value="ECO:0007669"/>
    <property type="project" value="UniProtKB-UniRule"/>
</dbReference>
<dbReference type="InterPro" id="IPR035911">
    <property type="entry name" value="MurE/MurF_N"/>
</dbReference>
<dbReference type="Gene3D" id="3.90.190.20">
    <property type="entry name" value="Mur ligase, C-terminal domain"/>
    <property type="match status" value="1"/>
</dbReference>
<dbReference type="GO" id="GO:0008360">
    <property type="term" value="P:regulation of cell shape"/>
    <property type="evidence" value="ECO:0007669"/>
    <property type="project" value="UniProtKB-KW"/>
</dbReference>
<dbReference type="NCBIfam" id="TIGR01085">
    <property type="entry name" value="murE"/>
    <property type="match status" value="1"/>
</dbReference>
<comment type="caution">
    <text evidence="3">Lacks conserved residue(s) required for the propagation of feature annotation.</text>
</comment>
<dbReference type="EMBL" id="NGJT01000001">
    <property type="protein sequence ID" value="RST96288.1"/>
    <property type="molecule type" value="Genomic_DNA"/>
</dbReference>
<dbReference type="GO" id="GO:0009252">
    <property type="term" value="P:peptidoglycan biosynthetic process"/>
    <property type="evidence" value="ECO:0007669"/>
    <property type="project" value="UniProtKB-UniRule"/>
</dbReference>
<evidence type="ECO:0000313" key="7">
    <source>
        <dbReference type="EMBL" id="RST96288.1"/>
    </source>
</evidence>
<gene>
    <name evidence="3" type="primary">murE</name>
    <name evidence="7" type="ORF">CBF36_00735</name>
</gene>
<comment type="subcellular location">
    <subcellularLocation>
        <location evidence="3 4">Cytoplasm</location>
    </subcellularLocation>
</comment>
<keyword evidence="3 4" id="KW-0132">Cell division</keyword>
<keyword evidence="3" id="KW-0460">Magnesium</keyword>
<dbReference type="InterPro" id="IPR004101">
    <property type="entry name" value="Mur_ligase_C"/>
</dbReference>
<comment type="cofactor">
    <cofactor evidence="3">
        <name>Mg(2+)</name>
        <dbReference type="ChEBI" id="CHEBI:18420"/>
    </cofactor>
</comment>
<dbReference type="PANTHER" id="PTHR23135:SF4">
    <property type="entry name" value="UDP-N-ACETYLMURAMOYL-L-ALANYL-D-GLUTAMATE--2,6-DIAMINOPIMELATE LIGASE MURE HOMOLOG, CHLOROPLASTIC"/>
    <property type="match status" value="1"/>
</dbReference>
<dbReference type="RefSeq" id="WP_125955731.1">
    <property type="nucleotide sequence ID" value="NZ_JAQEJV010000001.1"/>
</dbReference>
<dbReference type="GO" id="GO:0005737">
    <property type="term" value="C:cytoplasm"/>
    <property type="evidence" value="ECO:0007669"/>
    <property type="project" value="UniProtKB-SubCell"/>
</dbReference>
<keyword evidence="3 7" id="KW-0436">Ligase</keyword>
<dbReference type="Gene3D" id="3.40.1390.10">
    <property type="entry name" value="MurE/MurF, N-terminal domain"/>
    <property type="match status" value="1"/>
</dbReference>
<dbReference type="Pfam" id="PF02875">
    <property type="entry name" value="Mur_ligase_C"/>
    <property type="match status" value="1"/>
</dbReference>
<keyword evidence="3 4" id="KW-0961">Cell wall biogenesis/degradation</keyword>
<name>A0A429ZRL2_9ENTE</name>
<dbReference type="UniPathway" id="UPA00219"/>
<dbReference type="GO" id="GO:0016881">
    <property type="term" value="F:acid-amino acid ligase activity"/>
    <property type="evidence" value="ECO:0007669"/>
    <property type="project" value="UniProtKB-UniRule"/>
</dbReference>
<sequence length="504" mass="57111">MTISLHQVETLLKENDLLKEFIYNNEWHYNLPTEDNILTHLSYDSRDVSSETLFFCKGASFKAEYLMNAMSEGLAVYVSEMPFEVKDGLGIIVTDIRKAMALISMAFYDYPQTKLKVVAFTGTKGKTTSAYFLKYILDEFNQNKTAMFSTMNSTLDGKTYFKSHLTTPESMDLYRMMAEAVDNKMTHLVMEVSSQAYKLNRVYKLMFDVGIFLNISPDHISPIEHPTFDDYYYCKRQLIQHSNHFIVNKETKDVALILEEAHARNIPTLTYSAHDESATYYWEKGKNASSFSVKAHDDVLDLCDTYQLSLMGDFNKDNALASLMAARLLGVDIKSCQKGLEKAIVPGRMEKLIQKNGSTVYIDYAHNKVSLTSLLAFAKNEHQDGKIITVIGSTGDKATSRRKDFGDVLNDYTDVVFLTSDDPGHEDPVMIINEISQYITNKEVIQHIVVDREEAIKQALDLATSHDTVILAGKGRDLYQKIKGRDVPYSGDYVIAETHISNQP</sequence>
<reference evidence="7 8" key="1">
    <citation type="submission" date="2017-05" db="EMBL/GenBank/DDBJ databases">
        <title>Vagococcus spp. assemblies.</title>
        <authorList>
            <person name="Gulvik C.A."/>
        </authorList>
    </citation>
    <scope>NUCLEOTIDE SEQUENCE [LARGE SCALE GENOMIC DNA]</scope>
    <source>
        <strain evidence="7 8">SS1994</strain>
    </source>
</reference>
<dbReference type="SUPFAM" id="SSF63418">
    <property type="entry name" value="MurE/MurF N-terminal domain"/>
    <property type="match status" value="1"/>
</dbReference>
<dbReference type="AlphaFoldDB" id="A0A429ZRL2"/>
<evidence type="ECO:0000256" key="2">
    <source>
        <dbReference type="ARBA" id="ARBA00005898"/>
    </source>
</evidence>
<dbReference type="GO" id="GO:0000287">
    <property type="term" value="F:magnesium ion binding"/>
    <property type="evidence" value="ECO:0007669"/>
    <property type="project" value="UniProtKB-UniRule"/>
</dbReference>
<comment type="function">
    <text evidence="3">Catalyzes the addition of an amino acid to the nucleotide precursor UDP-N-acetylmuramoyl-L-alanyl-D-glutamate (UMAG) in the biosynthesis of bacterial cell-wall peptidoglycan.</text>
</comment>
<dbReference type="Proteomes" id="UP000288490">
    <property type="component" value="Unassembled WGS sequence"/>
</dbReference>
<feature type="binding site" evidence="3">
    <location>
        <begin position="122"/>
        <end position="128"/>
    </location>
    <ligand>
        <name>ATP</name>
        <dbReference type="ChEBI" id="CHEBI:30616"/>
    </ligand>
</feature>
<dbReference type="OrthoDB" id="9800958at2"/>
<feature type="binding site" evidence="3">
    <location>
        <begin position="166"/>
        <end position="167"/>
    </location>
    <ligand>
        <name>UDP-N-acetyl-alpha-D-muramoyl-L-alanyl-D-glutamate</name>
        <dbReference type="ChEBI" id="CHEBI:83900"/>
    </ligand>
</feature>
<dbReference type="SUPFAM" id="SSF53244">
    <property type="entry name" value="MurD-like peptide ligases, peptide-binding domain"/>
    <property type="match status" value="1"/>
</dbReference>
<comment type="PTM">
    <text evidence="3">Carboxylation is probably crucial for Mg(2+) binding and, consequently, for the gamma-phosphate positioning of ATP.</text>
</comment>
<keyword evidence="3 4" id="KW-0573">Peptidoglycan synthesis</keyword>
<protein>
    <recommendedName>
        <fullName evidence="3">UDP-N-acetylmuramyl-tripeptide synthetase</fullName>
        <ecNumber evidence="3">6.3.2.-</ecNumber>
    </recommendedName>
    <alternativeName>
        <fullName evidence="3">UDP-MurNAc-tripeptide synthetase</fullName>
    </alternativeName>
</protein>
<feature type="binding site" evidence="3">
    <location>
        <position position="201"/>
    </location>
    <ligand>
        <name>UDP-N-acetyl-alpha-D-muramoyl-L-alanyl-D-glutamate</name>
        <dbReference type="ChEBI" id="CHEBI:83900"/>
    </ligand>
</feature>
<feature type="binding site" evidence="3">
    <location>
        <position position="193"/>
    </location>
    <ligand>
        <name>UDP-N-acetyl-alpha-D-muramoyl-L-alanyl-D-glutamate</name>
        <dbReference type="ChEBI" id="CHEBI:83900"/>
    </ligand>
</feature>
<dbReference type="Gene3D" id="3.40.1190.10">
    <property type="entry name" value="Mur-like, catalytic domain"/>
    <property type="match status" value="1"/>
</dbReference>
<feature type="domain" description="Mur ligase central" evidence="6">
    <location>
        <begin position="121"/>
        <end position="326"/>
    </location>
</feature>
<dbReference type="InterPro" id="IPR036565">
    <property type="entry name" value="Mur-like_cat_sf"/>
</dbReference>
<comment type="caution">
    <text evidence="7">The sequence shown here is derived from an EMBL/GenBank/DDBJ whole genome shotgun (WGS) entry which is preliminary data.</text>
</comment>
<dbReference type="NCBIfam" id="NF010628">
    <property type="entry name" value="PRK14022.1"/>
    <property type="match status" value="1"/>
</dbReference>
<comment type="pathway">
    <text evidence="1 3 4">Cell wall biogenesis; peptidoglycan biosynthesis.</text>
</comment>
<dbReference type="InterPro" id="IPR005761">
    <property type="entry name" value="UDP-N-AcMur-Glu-dNH2Pim_ligase"/>
</dbReference>
<dbReference type="Pfam" id="PF08245">
    <property type="entry name" value="Mur_ligase_M"/>
    <property type="match status" value="1"/>
</dbReference>
<feature type="domain" description="Mur ligase C-terminal" evidence="5">
    <location>
        <begin position="347"/>
        <end position="475"/>
    </location>
</feature>
<evidence type="ECO:0000259" key="5">
    <source>
        <dbReference type="Pfam" id="PF02875"/>
    </source>
</evidence>
<dbReference type="GO" id="GO:0071555">
    <property type="term" value="P:cell wall organization"/>
    <property type="evidence" value="ECO:0007669"/>
    <property type="project" value="UniProtKB-KW"/>
</dbReference>
<keyword evidence="8" id="KW-1185">Reference proteome</keyword>